<dbReference type="EMBL" id="MLAK01000952">
    <property type="protein sequence ID" value="OHT00495.1"/>
    <property type="molecule type" value="Genomic_DNA"/>
</dbReference>
<protein>
    <submittedName>
        <fullName evidence="2">Ubiquitin 1</fullName>
    </submittedName>
</protein>
<dbReference type="Gene3D" id="3.10.20.90">
    <property type="entry name" value="Phosphatidylinositol 3-kinase Catalytic Subunit, Chain A, domain 1"/>
    <property type="match status" value="1"/>
</dbReference>
<dbReference type="GO" id="GO:0031593">
    <property type="term" value="F:polyubiquitin modification-dependent protein binding"/>
    <property type="evidence" value="ECO:0007669"/>
    <property type="project" value="TreeGrafter"/>
</dbReference>
<dbReference type="PANTHER" id="PTHR10677:SF3">
    <property type="entry name" value="FI07626P-RELATED"/>
    <property type="match status" value="1"/>
</dbReference>
<sequence length="287" mass="33267">MKIENHKVGYHRKSSQKIFSRLMSTEPPKSDPTLIINDKINFTKFKVSISLFQSTIELKKKIEENNNIPLAEQRLIFLGKLLSDDFSLAYYGIRDKSVIFLIAKKAQSPPRQTPSRQILRLTQLIEQYYNSKLNDYQEVLTEITEIIQNPMVKAAARINSEFQLKIEEAHEILQTAEHPISTKNVMFIAKAHDMTLTHFESTPDGFRFLQSLIKDEESLSAHSSFQIPTNLCYQTELSNKPLPQCWNRPRNCHGGNYLLRNQRVYKRFGTQPLFNLSDESEKGDEND</sequence>
<dbReference type="PANTHER" id="PTHR10677">
    <property type="entry name" value="UBIQUILIN"/>
    <property type="match status" value="1"/>
</dbReference>
<dbReference type="AlphaFoldDB" id="A0A1J4JMZ7"/>
<organism evidence="2 3">
    <name type="scientific">Tritrichomonas foetus</name>
    <dbReference type="NCBI Taxonomy" id="1144522"/>
    <lineage>
        <taxon>Eukaryota</taxon>
        <taxon>Metamonada</taxon>
        <taxon>Parabasalia</taxon>
        <taxon>Tritrichomonadida</taxon>
        <taxon>Tritrichomonadidae</taxon>
        <taxon>Tritrichomonas</taxon>
    </lineage>
</organism>
<dbReference type="InterPro" id="IPR015496">
    <property type="entry name" value="Ubiquilin"/>
</dbReference>
<dbReference type="OrthoDB" id="447637at2759"/>
<dbReference type="VEuPathDB" id="TrichDB:TRFO_32815"/>
<evidence type="ECO:0000313" key="2">
    <source>
        <dbReference type="EMBL" id="OHT00495.1"/>
    </source>
</evidence>
<dbReference type="PROSITE" id="PS50053">
    <property type="entry name" value="UBIQUITIN_2"/>
    <property type="match status" value="1"/>
</dbReference>
<evidence type="ECO:0000313" key="3">
    <source>
        <dbReference type="Proteomes" id="UP000179807"/>
    </source>
</evidence>
<dbReference type="CDD" id="cd17039">
    <property type="entry name" value="Ubl_ubiquitin_like"/>
    <property type="match status" value="1"/>
</dbReference>
<dbReference type="GO" id="GO:0006511">
    <property type="term" value="P:ubiquitin-dependent protein catabolic process"/>
    <property type="evidence" value="ECO:0007669"/>
    <property type="project" value="TreeGrafter"/>
</dbReference>
<dbReference type="InterPro" id="IPR019954">
    <property type="entry name" value="Ubiquitin_CS"/>
</dbReference>
<accession>A0A1J4JMZ7</accession>
<dbReference type="GeneID" id="94843411"/>
<dbReference type="InterPro" id="IPR000626">
    <property type="entry name" value="Ubiquitin-like_dom"/>
</dbReference>
<dbReference type="GO" id="GO:0005829">
    <property type="term" value="C:cytosol"/>
    <property type="evidence" value="ECO:0007669"/>
    <property type="project" value="TreeGrafter"/>
</dbReference>
<dbReference type="SUPFAM" id="SSF54236">
    <property type="entry name" value="Ubiquitin-like"/>
    <property type="match status" value="1"/>
</dbReference>
<comment type="caution">
    <text evidence="2">The sequence shown here is derived from an EMBL/GenBank/DDBJ whole genome shotgun (WGS) entry which is preliminary data.</text>
</comment>
<proteinExistence type="predicted"/>
<name>A0A1J4JMZ7_9EUKA</name>
<reference evidence="2" key="1">
    <citation type="submission" date="2016-10" db="EMBL/GenBank/DDBJ databases">
        <authorList>
            <person name="Benchimol M."/>
            <person name="Almeida L.G."/>
            <person name="Vasconcelos A.T."/>
            <person name="Perreira-Neves A."/>
            <person name="Rosa I.A."/>
            <person name="Tasca T."/>
            <person name="Bogo M.R."/>
            <person name="de Souza W."/>
        </authorList>
    </citation>
    <scope>NUCLEOTIDE SEQUENCE [LARGE SCALE GENOMIC DNA]</scope>
    <source>
        <strain evidence="2">K</strain>
    </source>
</reference>
<dbReference type="Proteomes" id="UP000179807">
    <property type="component" value="Unassembled WGS sequence"/>
</dbReference>
<dbReference type="InterPro" id="IPR029071">
    <property type="entry name" value="Ubiquitin-like_domsf"/>
</dbReference>
<dbReference type="PROSITE" id="PS00299">
    <property type="entry name" value="UBIQUITIN_1"/>
    <property type="match status" value="1"/>
</dbReference>
<dbReference type="Pfam" id="PF00240">
    <property type="entry name" value="ubiquitin"/>
    <property type="match status" value="1"/>
</dbReference>
<gene>
    <name evidence="2" type="ORF">TRFO_32815</name>
</gene>
<evidence type="ECO:0000259" key="1">
    <source>
        <dbReference type="PROSITE" id="PS50053"/>
    </source>
</evidence>
<dbReference type="RefSeq" id="XP_068353631.1">
    <property type="nucleotide sequence ID" value="XM_068508707.1"/>
</dbReference>
<keyword evidence="3" id="KW-1185">Reference proteome</keyword>
<feature type="domain" description="Ubiquitin-like" evidence="1">
    <location>
        <begin position="32"/>
        <end position="108"/>
    </location>
</feature>
<dbReference type="SMART" id="SM00213">
    <property type="entry name" value="UBQ"/>
    <property type="match status" value="1"/>
</dbReference>